<organism evidence="1 2">
    <name type="scientific">Desulfovibrio piger ATCC 29098</name>
    <dbReference type="NCBI Taxonomy" id="411464"/>
    <lineage>
        <taxon>Bacteria</taxon>
        <taxon>Pseudomonadati</taxon>
        <taxon>Thermodesulfobacteriota</taxon>
        <taxon>Desulfovibrionia</taxon>
        <taxon>Desulfovibrionales</taxon>
        <taxon>Desulfovibrionaceae</taxon>
        <taxon>Desulfovibrio</taxon>
    </lineage>
</organism>
<gene>
    <name evidence="1" type="ORF">DESPIG_02978</name>
</gene>
<evidence type="ECO:0000313" key="2">
    <source>
        <dbReference type="Proteomes" id="UP000003676"/>
    </source>
</evidence>
<sequence>MKEDVLLTAGRPFLLVRSPGLFRTRHDGDRLREKRLAKGTRPCRVCFLGNDHCPLSGPSGMKNGMMPF</sequence>
<comment type="caution">
    <text evidence="1">The sequence shown here is derived from an EMBL/GenBank/DDBJ whole genome shotgun (WGS) entry which is preliminary data.</text>
</comment>
<dbReference type="EMBL" id="ABXU01000085">
    <property type="protein sequence ID" value="EEB32165.1"/>
    <property type="molecule type" value="Genomic_DNA"/>
</dbReference>
<dbReference type="Proteomes" id="UP000003676">
    <property type="component" value="Unassembled WGS sequence"/>
</dbReference>
<dbReference type="HOGENOM" id="CLU_2787095_0_0_7"/>
<name>B6WXZ8_9BACT</name>
<proteinExistence type="predicted"/>
<dbReference type="AlphaFoldDB" id="B6WXZ8"/>
<evidence type="ECO:0000313" key="1">
    <source>
        <dbReference type="EMBL" id="EEB32165.1"/>
    </source>
</evidence>
<reference evidence="1 2" key="2">
    <citation type="submission" date="2008-10" db="EMBL/GenBank/DDBJ databases">
        <authorList>
            <person name="Fulton L."/>
            <person name="Clifton S."/>
            <person name="Fulton B."/>
            <person name="Xu J."/>
            <person name="Minx P."/>
            <person name="Pepin K.H."/>
            <person name="Johnson M."/>
            <person name="Bhonagiri V."/>
            <person name="Nash W.E."/>
            <person name="Mardis E.R."/>
            <person name="Wilson R.K."/>
        </authorList>
    </citation>
    <scope>NUCLEOTIDE SEQUENCE [LARGE SCALE GENOMIC DNA]</scope>
    <source>
        <strain evidence="1 2">ATCC 29098</strain>
    </source>
</reference>
<protein>
    <submittedName>
        <fullName evidence="1">Uncharacterized protein</fullName>
    </submittedName>
</protein>
<accession>B6WXZ8</accession>
<reference evidence="1 2" key="1">
    <citation type="submission" date="2008-10" db="EMBL/GenBank/DDBJ databases">
        <title>Draft genome sequence of Desulvovibrio piger (ATCC 29098).</title>
        <authorList>
            <person name="Sudarsanam P."/>
            <person name="Ley R."/>
            <person name="Guruge J."/>
            <person name="Turnbaugh P.J."/>
            <person name="Mahowald M."/>
            <person name="Liep D."/>
            <person name="Gordon J."/>
        </authorList>
    </citation>
    <scope>NUCLEOTIDE SEQUENCE [LARGE SCALE GENOMIC DNA]</scope>
    <source>
        <strain evidence="1 2">ATCC 29098</strain>
    </source>
</reference>